<evidence type="ECO:0000256" key="9">
    <source>
        <dbReference type="ARBA" id="ARBA00023316"/>
    </source>
</evidence>
<dbReference type="Gene3D" id="2.60.120.200">
    <property type="match status" value="1"/>
</dbReference>
<keyword evidence="6 11" id="KW-0378">Hydrolase</keyword>
<dbReference type="PRINTS" id="PR00737">
    <property type="entry name" value="GLHYDRLASE16"/>
</dbReference>
<dbReference type="GO" id="GO:0048046">
    <property type="term" value="C:apoplast"/>
    <property type="evidence" value="ECO:0007669"/>
    <property type="project" value="UniProtKB-SubCell"/>
</dbReference>
<keyword evidence="4 11" id="KW-0808">Transferase</keyword>
<feature type="active site" description="Nucleophile" evidence="10">
    <location>
        <position position="96"/>
    </location>
</feature>
<comment type="subcellular location">
    <subcellularLocation>
        <location evidence="11">Secreted</location>
        <location evidence="11">Cell wall</location>
    </subcellularLocation>
    <subcellularLocation>
        <location evidence="11">Secreted</location>
        <location evidence="11">Extracellular space</location>
        <location evidence="11">Apoplast</location>
    </subcellularLocation>
</comment>
<dbReference type="InterPro" id="IPR000757">
    <property type="entry name" value="Beta-glucanase-like"/>
</dbReference>
<comment type="caution">
    <text evidence="13">The sequence shown here is derived from an EMBL/GenBank/DDBJ whole genome shotgun (WGS) entry which is preliminary data.</text>
</comment>
<dbReference type="Pfam" id="PF06955">
    <property type="entry name" value="XET_C"/>
    <property type="match status" value="1"/>
</dbReference>
<dbReference type="InterPro" id="IPR044791">
    <property type="entry name" value="Beta-glucanase/XTH"/>
</dbReference>
<dbReference type="Proteomes" id="UP001280121">
    <property type="component" value="Unassembled WGS sequence"/>
</dbReference>
<feature type="chain" id="PRO_5041781683" description="Xyloglucan endotransglucosylase/hydrolase" evidence="11">
    <location>
        <begin position="23"/>
        <end position="279"/>
    </location>
</feature>
<evidence type="ECO:0000256" key="7">
    <source>
        <dbReference type="ARBA" id="ARBA00023157"/>
    </source>
</evidence>
<dbReference type="PROSITE" id="PS51762">
    <property type="entry name" value="GH16_2"/>
    <property type="match status" value="1"/>
</dbReference>
<evidence type="ECO:0000256" key="5">
    <source>
        <dbReference type="ARBA" id="ARBA00022729"/>
    </source>
</evidence>
<feature type="signal peptide" evidence="11">
    <location>
        <begin position="1"/>
        <end position="22"/>
    </location>
</feature>
<dbReference type="InterPro" id="IPR016455">
    <property type="entry name" value="XTH"/>
</dbReference>
<comment type="function">
    <text evidence="11">Catalyzes xyloglucan endohydrolysis (XEH) and/or endotransglycosylation (XET). Cleaves and religates xyloglucan polymers, an essential constituent of the primary cell wall, and thereby participates in cell wall construction of growing tissues.</text>
</comment>
<comment type="PTM">
    <text evidence="11">Contains at least one intrachain disulfide bond essential for its enzymatic activity.</text>
</comment>
<keyword evidence="8 11" id="KW-0326">Glycosidase</keyword>
<comment type="similarity">
    <text evidence="11">Belongs to the glycosyl hydrolase 16 family.</text>
</comment>
<dbReference type="Pfam" id="PF00722">
    <property type="entry name" value="Glyco_hydro_16"/>
    <property type="match status" value="1"/>
</dbReference>
<feature type="active site" description="Proton donor" evidence="10">
    <location>
        <position position="100"/>
    </location>
</feature>
<evidence type="ECO:0000256" key="2">
    <source>
        <dbReference type="ARBA" id="ARBA00022523"/>
    </source>
</evidence>
<evidence type="ECO:0000256" key="3">
    <source>
        <dbReference type="ARBA" id="ARBA00022525"/>
    </source>
</evidence>
<evidence type="ECO:0000256" key="8">
    <source>
        <dbReference type="ARBA" id="ARBA00023295"/>
    </source>
</evidence>
<name>A0AAE0CTC6_9ROSI</name>
<dbReference type="FunFam" id="2.60.120.200:FF:000025">
    <property type="entry name" value="Xyloglucan endotransglucosylase/hydrolase"/>
    <property type="match status" value="1"/>
</dbReference>
<dbReference type="InterPro" id="IPR010713">
    <property type="entry name" value="XET_C"/>
</dbReference>
<keyword evidence="2 11" id="KW-0052">Apoplast</keyword>
<keyword evidence="1 11" id="KW-0134">Cell wall</keyword>
<dbReference type="PANTHER" id="PTHR31062">
    <property type="entry name" value="XYLOGLUCAN ENDOTRANSGLUCOSYLASE/HYDROLASE PROTEIN 8-RELATED"/>
    <property type="match status" value="1"/>
</dbReference>
<evidence type="ECO:0000313" key="13">
    <source>
        <dbReference type="EMBL" id="KAK2662679.1"/>
    </source>
</evidence>
<evidence type="ECO:0000256" key="1">
    <source>
        <dbReference type="ARBA" id="ARBA00022512"/>
    </source>
</evidence>
<dbReference type="GO" id="GO:0016762">
    <property type="term" value="F:xyloglucan:xyloglucosyl transferase activity"/>
    <property type="evidence" value="ECO:0007669"/>
    <property type="project" value="UniProtKB-EC"/>
</dbReference>
<dbReference type="EMBL" id="JANJYI010000001">
    <property type="protein sequence ID" value="KAK2662679.1"/>
    <property type="molecule type" value="Genomic_DNA"/>
</dbReference>
<dbReference type="InterPro" id="IPR008264">
    <property type="entry name" value="Beta_glucanase"/>
</dbReference>
<keyword evidence="3 11" id="KW-0964">Secreted</keyword>
<keyword evidence="7" id="KW-1015">Disulfide bond</keyword>
<dbReference type="GO" id="GO:0010411">
    <property type="term" value="P:xyloglucan metabolic process"/>
    <property type="evidence" value="ECO:0007669"/>
    <property type="project" value="InterPro"/>
</dbReference>
<dbReference type="EC" id="2.4.1.207" evidence="11"/>
<dbReference type="CDD" id="cd02176">
    <property type="entry name" value="GH16_XET"/>
    <property type="match status" value="1"/>
</dbReference>
<evidence type="ECO:0000256" key="11">
    <source>
        <dbReference type="RuleBase" id="RU361120"/>
    </source>
</evidence>
<feature type="domain" description="GH16" evidence="12">
    <location>
        <begin position="9"/>
        <end position="209"/>
    </location>
</feature>
<evidence type="ECO:0000256" key="10">
    <source>
        <dbReference type="PIRSR" id="PIRSR005604-1"/>
    </source>
</evidence>
<dbReference type="SUPFAM" id="SSF49899">
    <property type="entry name" value="Concanavalin A-like lectins/glucanases"/>
    <property type="match status" value="1"/>
</dbReference>
<dbReference type="PIRSF" id="PIRSF005604">
    <property type="entry name" value="XET"/>
    <property type="match status" value="1"/>
</dbReference>
<reference evidence="13" key="1">
    <citation type="journal article" date="2023" name="Plant J.">
        <title>Genome sequences and population genomics provide insights into the demographic history, inbreeding, and mutation load of two 'living fossil' tree species of Dipteronia.</title>
        <authorList>
            <person name="Feng Y."/>
            <person name="Comes H.P."/>
            <person name="Chen J."/>
            <person name="Zhu S."/>
            <person name="Lu R."/>
            <person name="Zhang X."/>
            <person name="Li P."/>
            <person name="Qiu J."/>
            <person name="Olsen K.M."/>
            <person name="Qiu Y."/>
        </authorList>
    </citation>
    <scope>NUCLEOTIDE SEQUENCE</scope>
    <source>
        <strain evidence="13">KIB01</strain>
    </source>
</reference>
<keyword evidence="14" id="KW-1185">Reference proteome</keyword>
<organism evidence="13 14">
    <name type="scientific">Dipteronia dyeriana</name>
    <dbReference type="NCBI Taxonomy" id="168575"/>
    <lineage>
        <taxon>Eukaryota</taxon>
        <taxon>Viridiplantae</taxon>
        <taxon>Streptophyta</taxon>
        <taxon>Embryophyta</taxon>
        <taxon>Tracheophyta</taxon>
        <taxon>Spermatophyta</taxon>
        <taxon>Magnoliopsida</taxon>
        <taxon>eudicotyledons</taxon>
        <taxon>Gunneridae</taxon>
        <taxon>Pentapetalae</taxon>
        <taxon>rosids</taxon>
        <taxon>malvids</taxon>
        <taxon>Sapindales</taxon>
        <taxon>Sapindaceae</taxon>
        <taxon>Hippocastanoideae</taxon>
        <taxon>Acereae</taxon>
        <taxon>Dipteronia</taxon>
    </lineage>
</organism>
<sequence length="279" mass="32161">MEYLSVLGLLWLFLFLVGGVIGGFDQNYYVTWGNNHVLNQGGQIQLSMDQSSGAGFASKQSFGSGFFNMRIKLPDRNSAGVVTAFYLTSHGDRHDELDFELLGNKEGKPIALQTNVFANDVGNREQRIFLWFDPTADFHTYSILWNPHQIVFYVDNIPIRVFKNCENIGVEYPSQAMQIEASLWDGDSWATDGGQTKTNWSYAPFKAHFQGFNITSACSNSNTQQCYSSQYWWNSQKYWKLDSNQQRQYENVKRNYMNYDYCSDRPRYPTPPKECLYDA</sequence>
<dbReference type="InterPro" id="IPR013320">
    <property type="entry name" value="ConA-like_dom_sf"/>
</dbReference>
<evidence type="ECO:0000256" key="4">
    <source>
        <dbReference type="ARBA" id="ARBA00022679"/>
    </source>
</evidence>
<proteinExistence type="inferred from homology"/>
<dbReference type="GO" id="GO:0042546">
    <property type="term" value="P:cell wall biogenesis"/>
    <property type="evidence" value="ECO:0007669"/>
    <property type="project" value="InterPro"/>
</dbReference>
<dbReference type="GO" id="GO:0071555">
    <property type="term" value="P:cell wall organization"/>
    <property type="evidence" value="ECO:0007669"/>
    <property type="project" value="UniProtKB-KW"/>
</dbReference>
<protein>
    <recommendedName>
        <fullName evidence="11">Xyloglucan endotransglucosylase/hydrolase</fullName>
        <ecNumber evidence="11">2.4.1.207</ecNumber>
    </recommendedName>
</protein>
<dbReference type="AlphaFoldDB" id="A0AAE0CTC6"/>
<evidence type="ECO:0000313" key="14">
    <source>
        <dbReference type="Proteomes" id="UP001280121"/>
    </source>
</evidence>
<keyword evidence="5 11" id="KW-0732">Signal</keyword>
<accession>A0AAE0CTC6</accession>
<dbReference type="GO" id="GO:0004553">
    <property type="term" value="F:hydrolase activity, hydrolyzing O-glycosyl compounds"/>
    <property type="evidence" value="ECO:0007669"/>
    <property type="project" value="InterPro"/>
</dbReference>
<evidence type="ECO:0000256" key="6">
    <source>
        <dbReference type="ARBA" id="ARBA00022801"/>
    </source>
</evidence>
<evidence type="ECO:0000259" key="12">
    <source>
        <dbReference type="PROSITE" id="PS51762"/>
    </source>
</evidence>
<keyword evidence="9 11" id="KW-0961">Cell wall biogenesis/degradation</keyword>
<gene>
    <name evidence="13" type="ORF">Ddye_001253</name>
</gene>